<evidence type="ECO:0000256" key="5">
    <source>
        <dbReference type="ARBA" id="ARBA00022737"/>
    </source>
</evidence>
<evidence type="ECO:0000313" key="9">
    <source>
        <dbReference type="Proteomes" id="UP000663829"/>
    </source>
</evidence>
<evidence type="ECO:0000256" key="4">
    <source>
        <dbReference type="ARBA" id="ARBA00022574"/>
    </source>
</evidence>
<dbReference type="EMBL" id="CAJNOQ010000027">
    <property type="protein sequence ID" value="CAF0742870.1"/>
    <property type="molecule type" value="Genomic_DNA"/>
</dbReference>
<dbReference type="InterPro" id="IPR015943">
    <property type="entry name" value="WD40/YVTN_repeat-like_dom_sf"/>
</dbReference>
<dbReference type="Gene3D" id="2.130.10.10">
    <property type="entry name" value="YVTN repeat-like/Quinoprotein amine dehydrogenase"/>
    <property type="match status" value="1"/>
</dbReference>
<dbReference type="GO" id="GO:2000001">
    <property type="term" value="P:regulation of DNA damage checkpoint"/>
    <property type="evidence" value="ECO:0007669"/>
    <property type="project" value="TreeGrafter"/>
</dbReference>
<accession>A0A813NXH3</accession>
<dbReference type="SMART" id="SM00320">
    <property type="entry name" value="WD40"/>
    <property type="match status" value="2"/>
</dbReference>
<dbReference type="Proteomes" id="UP000663829">
    <property type="component" value="Unassembled WGS sequence"/>
</dbReference>
<reference evidence="7" key="1">
    <citation type="submission" date="2021-02" db="EMBL/GenBank/DDBJ databases">
        <authorList>
            <person name="Nowell W R."/>
        </authorList>
    </citation>
    <scope>NUCLEOTIDE SEQUENCE</scope>
</reference>
<dbReference type="SUPFAM" id="SSF50978">
    <property type="entry name" value="WD40 repeat-like"/>
    <property type="match status" value="1"/>
</dbReference>
<keyword evidence="5" id="KW-0677">Repeat</keyword>
<sequence>MPKTRSSTKTDANNNQQSILHEDLSVPALPIRNVEEIRAKNLESNRIFLESLLLTKLRDDFKDISNSLQPKKEPKKRQYLMVTEQQPVRRSKRLLHMDPAGNKLPSPEVSENEDENNGSGLVQSYEMVPTTIRRKSYKRIEPLTEEQQEVVNNRIKTIFSTIENHQDSTKILYDYSDMELLEENVLKLTPDRLIQMDIHPSSNLTAIIGCDRKGATGLLVKSVNDELWSKVNYIFHKAYATCIRFDRLNPNLFYSSSYDGTFRLYDISTNTSDEVYRVPDGNGITCFDYVSDNTFLATMENGDAIMMDFRSSPIVVHRYDLSKTRLRTIHVNPCQPNEFCVAGRESAVRIFDVRQLVEDTRSSFIYCLSTNRACYGAYYNHLGTYIMATTTDDHLASFKYSDFSSAASTADIDPTHRVSHQNYVNRFVTPFCAMPHPIHADQFLIGSSRRERQIHVVGVDCKVSSSLESVNLNSLCSVNIAHRTQPIVVGGNSSGRIHVFTKR</sequence>
<keyword evidence="9" id="KW-1185">Reference proteome</keyword>
<dbReference type="InterPro" id="IPR050853">
    <property type="entry name" value="WD_repeat_DNA-damage-binding"/>
</dbReference>
<dbReference type="OrthoDB" id="9890280at2759"/>
<dbReference type="InterPro" id="IPR036322">
    <property type="entry name" value="WD40_repeat_dom_sf"/>
</dbReference>
<dbReference type="PANTHER" id="PTHR14773:SF0">
    <property type="entry name" value="WD REPEAT-CONTAINING PROTEIN 76"/>
    <property type="match status" value="1"/>
</dbReference>
<feature type="region of interest" description="Disordered" evidence="6">
    <location>
        <begin position="95"/>
        <end position="121"/>
    </location>
</feature>
<dbReference type="GO" id="GO:0005634">
    <property type="term" value="C:nucleus"/>
    <property type="evidence" value="ECO:0007669"/>
    <property type="project" value="TreeGrafter"/>
</dbReference>
<evidence type="ECO:0000313" key="8">
    <source>
        <dbReference type="EMBL" id="CAF3521394.1"/>
    </source>
</evidence>
<dbReference type="PANTHER" id="PTHR14773">
    <property type="entry name" value="WD REPEAT-CONTAINING PROTEIN 76"/>
    <property type="match status" value="1"/>
</dbReference>
<dbReference type="AlphaFoldDB" id="A0A813NXH3"/>
<proteinExistence type="inferred from homology"/>
<feature type="compositionally biased region" description="Polar residues" evidence="6">
    <location>
        <begin position="1"/>
        <end position="19"/>
    </location>
</feature>
<dbReference type="InterPro" id="IPR001680">
    <property type="entry name" value="WD40_rpt"/>
</dbReference>
<gene>
    <name evidence="7" type="ORF">GPM918_LOCUS372</name>
    <name evidence="8" type="ORF">SRO942_LOCUS373</name>
</gene>
<dbReference type="Proteomes" id="UP000681722">
    <property type="component" value="Unassembled WGS sequence"/>
</dbReference>
<evidence type="ECO:0000256" key="3">
    <source>
        <dbReference type="ARBA" id="ARBA00021234"/>
    </source>
</evidence>
<evidence type="ECO:0000256" key="2">
    <source>
        <dbReference type="ARBA" id="ARBA00005434"/>
    </source>
</evidence>
<protein>
    <recommendedName>
        <fullName evidence="3">WD repeat-containing protein 76</fullName>
    </recommendedName>
</protein>
<keyword evidence="4" id="KW-0853">WD repeat</keyword>
<comment type="caution">
    <text evidence="7">The sequence shown here is derived from an EMBL/GenBank/DDBJ whole genome shotgun (WGS) entry which is preliminary data.</text>
</comment>
<comment type="similarity">
    <text evidence="2">Belongs to the WD repeat DDB2/WDR76 family.</text>
</comment>
<evidence type="ECO:0000313" key="7">
    <source>
        <dbReference type="EMBL" id="CAF0742870.1"/>
    </source>
</evidence>
<evidence type="ECO:0000256" key="1">
    <source>
        <dbReference type="ARBA" id="ARBA00002530"/>
    </source>
</evidence>
<dbReference type="EMBL" id="CAJOBC010000027">
    <property type="protein sequence ID" value="CAF3521394.1"/>
    <property type="molecule type" value="Genomic_DNA"/>
</dbReference>
<comment type="function">
    <text evidence="1">Specifically binds 5-hydroxymethylcytosine (5hmC), suggesting that it acts as a specific reader of 5hmC.</text>
</comment>
<name>A0A813NXH3_9BILA</name>
<organism evidence="7 9">
    <name type="scientific">Didymodactylos carnosus</name>
    <dbReference type="NCBI Taxonomy" id="1234261"/>
    <lineage>
        <taxon>Eukaryota</taxon>
        <taxon>Metazoa</taxon>
        <taxon>Spiralia</taxon>
        <taxon>Gnathifera</taxon>
        <taxon>Rotifera</taxon>
        <taxon>Eurotatoria</taxon>
        <taxon>Bdelloidea</taxon>
        <taxon>Philodinida</taxon>
        <taxon>Philodinidae</taxon>
        <taxon>Didymodactylos</taxon>
    </lineage>
</organism>
<evidence type="ECO:0000256" key="6">
    <source>
        <dbReference type="SAM" id="MobiDB-lite"/>
    </source>
</evidence>
<dbReference type="GO" id="GO:0003677">
    <property type="term" value="F:DNA binding"/>
    <property type="evidence" value="ECO:0007669"/>
    <property type="project" value="TreeGrafter"/>
</dbReference>
<feature type="region of interest" description="Disordered" evidence="6">
    <location>
        <begin position="1"/>
        <end position="21"/>
    </location>
</feature>